<proteinExistence type="predicted"/>
<feature type="transmembrane region" description="Helical" evidence="6">
    <location>
        <begin position="95"/>
        <end position="114"/>
    </location>
</feature>
<keyword evidence="5" id="KW-0902">Two-component regulatory system</keyword>
<evidence type="ECO:0000313" key="8">
    <source>
        <dbReference type="EMBL" id="KGM34077.1"/>
    </source>
</evidence>
<protein>
    <recommendedName>
        <fullName evidence="2">histidine kinase</fullName>
        <ecNumber evidence="2">2.7.13.3</ecNumber>
    </recommendedName>
</protein>
<dbReference type="InterPro" id="IPR003661">
    <property type="entry name" value="HisK_dim/P_dom"/>
</dbReference>
<keyword evidence="6" id="KW-1133">Transmembrane helix</keyword>
<evidence type="ECO:0000256" key="1">
    <source>
        <dbReference type="ARBA" id="ARBA00000085"/>
    </source>
</evidence>
<keyword evidence="6" id="KW-0472">Membrane</keyword>
<keyword evidence="4" id="KW-0418">Kinase</keyword>
<name>A0A0A0DAS2_9PROT</name>
<sequence>MRFNALGFGTAILIYLLATSGGDRLILAVPPAYLAINLAVLGHILRYPGICRPRRIFSIVSDVTALSCVMHIGGETTAILFPLYVWVILGNGFRFGLGFLALATAAGLASFGAVSATTPFWSAHAALTAGLFGAMQLVPLGAMPLIRRLSRDKHKAEAEDREKGVLLAGMSHELRTPLTAIIGTGSVLQDTRLSPAQQEMARRMVSAGQRLLKLIEDLPEGAGPGRPGRSGDR</sequence>
<dbReference type="OrthoDB" id="9764438at2"/>
<dbReference type="PANTHER" id="PTHR43711">
    <property type="entry name" value="TWO-COMPONENT HISTIDINE KINASE"/>
    <property type="match status" value="1"/>
</dbReference>
<dbReference type="CDD" id="cd00082">
    <property type="entry name" value="HisKA"/>
    <property type="match status" value="1"/>
</dbReference>
<keyword evidence="6" id="KW-0812">Transmembrane</keyword>
<evidence type="ECO:0000259" key="7">
    <source>
        <dbReference type="SMART" id="SM00388"/>
    </source>
</evidence>
<dbReference type="SMART" id="SM00388">
    <property type="entry name" value="HisKA"/>
    <property type="match status" value="1"/>
</dbReference>
<feature type="domain" description="Signal transduction histidine kinase dimerisation/phosphoacceptor" evidence="7">
    <location>
        <begin position="162"/>
        <end position="227"/>
    </location>
</feature>
<dbReference type="SUPFAM" id="SSF47384">
    <property type="entry name" value="Homodimeric domain of signal transducing histidine kinase"/>
    <property type="match status" value="1"/>
</dbReference>
<evidence type="ECO:0000256" key="5">
    <source>
        <dbReference type="ARBA" id="ARBA00023012"/>
    </source>
</evidence>
<feature type="transmembrane region" description="Helical" evidence="6">
    <location>
        <begin position="63"/>
        <end position="89"/>
    </location>
</feature>
<organism evidence="8 9">
    <name type="scientific">Inquilinus limosus MP06</name>
    <dbReference type="NCBI Taxonomy" id="1398085"/>
    <lineage>
        <taxon>Bacteria</taxon>
        <taxon>Pseudomonadati</taxon>
        <taxon>Pseudomonadota</taxon>
        <taxon>Alphaproteobacteria</taxon>
        <taxon>Rhodospirillales</taxon>
        <taxon>Rhodospirillaceae</taxon>
        <taxon>Inquilinus</taxon>
    </lineage>
</organism>
<dbReference type="InterPro" id="IPR036097">
    <property type="entry name" value="HisK_dim/P_sf"/>
</dbReference>
<evidence type="ECO:0000256" key="2">
    <source>
        <dbReference type="ARBA" id="ARBA00012438"/>
    </source>
</evidence>
<dbReference type="AlphaFoldDB" id="A0A0A0DAS2"/>
<feature type="transmembrane region" description="Helical" evidence="6">
    <location>
        <begin position="126"/>
        <end position="146"/>
    </location>
</feature>
<keyword evidence="3" id="KW-0808">Transferase</keyword>
<evidence type="ECO:0000256" key="4">
    <source>
        <dbReference type="ARBA" id="ARBA00022777"/>
    </source>
</evidence>
<comment type="catalytic activity">
    <reaction evidence="1">
        <text>ATP + protein L-histidine = ADP + protein N-phospho-L-histidine.</text>
        <dbReference type="EC" id="2.7.13.3"/>
    </reaction>
</comment>
<evidence type="ECO:0000256" key="3">
    <source>
        <dbReference type="ARBA" id="ARBA00022679"/>
    </source>
</evidence>
<evidence type="ECO:0000256" key="6">
    <source>
        <dbReference type="SAM" id="Phobius"/>
    </source>
</evidence>
<dbReference type="InterPro" id="IPR050736">
    <property type="entry name" value="Sensor_HK_Regulatory"/>
</dbReference>
<dbReference type="PANTHER" id="PTHR43711:SF26">
    <property type="entry name" value="SENSOR HISTIDINE KINASE RCSC"/>
    <property type="match status" value="1"/>
</dbReference>
<dbReference type="EMBL" id="JANX01000122">
    <property type="protein sequence ID" value="KGM34077.1"/>
    <property type="molecule type" value="Genomic_DNA"/>
</dbReference>
<dbReference type="Gene3D" id="1.10.287.130">
    <property type="match status" value="1"/>
</dbReference>
<dbReference type="GO" id="GO:0000155">
    <property type="term" value="F:phosphorelay sensor kinase activity"/>
    <property type="evidence" value="ECO:0007669"/>
    <property type="project" value="InterPro"/>
</dbReference>
<comment type="caution">
    <text evidence="8">The sequence shown here is derived from an EMBL/GenBank/DDBJ whole genome shotgun (WGS) entry which is preliminary data.</text>
</comment>
<evidence type="ECO:0000313" key="9">
    <source>
        <dbReference type="Proteomes" id="UP000029995"/>
    </source>
</evidence>
<feature type="transmembrane region" description="Helical" evidence="6">
    <location>
        <begin position="32"/>
        <end position="51"/>
    </location>
</feature>
<dbReference type="Pfam" id="PF00512">
    <property type="entry name" value="HisKA"/>
    <property type="match status" value="1"/>
</dbReference>
<gene>
    <name evidence="8" type="ORF">P409_12260</name>
</gene>
<reference evidence="8 9" key="1">
    <citation type="submission" date="2014-01" db="EMBL/GenBank/DDBJ databases">
        <title>Genome sequence determination for a cystic fibrosis isolate, Inquilinus limosus.</title>
        <authorList>
            <person name="Pino M."/>
            <person name="Di Conza J."/>
            <person name="Gutkind G."/>
        </authorList>
    </citation>
    <scope>NUCLEOTIDE SEQUENCE [LARGE SCALE GENOMIC DNA]</scope>
    <source>
        <strain evidence="8 9">MP06</strain>
    </source>
</reference>
<dbReference type="Proteomes" id="UP000029995">
    <property type="component" value="Unassembled WGS sequence"/>
</dbReference>
<dbReference type="RefSeq" id="WP_034836362.1">
    <property type="nucleotide sequence ID" value="NZ_JANX01000122.1"/>
</dbReference>
<accession>A0A0A0DAS2</accession>
<dbReference type="EC" id="2.7.13.3" evidence="2"/>